<dbReference type="PROSITE" id="PS51935">
    <property type="entry name" value="NLPC_P60"/>
    <property type="match status" value="1"/>
</dbReference>
<keyword evidence="4" id="KW-0788">Thiol protease</keyword>
<organism evidence="6 7">
    <name type="scientific">Falsigemmobacter faecalis</name>
    <dbReference type="NCBI Taxonomy" id="2488730"/>
    <lineage>
        <taxon>Bacteria</taxon>
        <taxon>Pseudomonadati</taxon>
        <taxon>Pseudomonadota</taxon>
        <taxon>Alphaproteobacteria</taxon>
        <taxon>Rhodobacterales</taxon>
        <taxon>Paracoccaceae</taxon>
        <taxon>Falsigemmobacter</taxon>
    </lineage>
</organism>
<dbReference type="InterPro" id="IPR011929">
    <property type="entry name" value="Phage_pept_NlpC/P60"/>
</dbReference>
<dbReference type="InterPro" id="IPR038765">
    <property type="entry name" value="Papain-like_cys_pep_sf"/>
</dbReference>
<keyword evidence="7" id="KW-1185">Reference proteome</keyword>
<keyword evidence="3" id="KW-0378">Hydrolase</keyword>
<dbReference type="NCBIfam" id="TIGR02219">
    <property type="entry name" value="phage_NlpC_fam"/>
    <property type="match status" value="1"/>
</dbReference>
<evidence type="ECO:0000313" key="6">
    <source>
        <dbReference type="EMBL" id="RRH77406.1"/>
    </source>
</evidence>
<feature type="domain" description="NlpC/P60" evidence="5">
    <location>
        <begin position="1"/>
        <end position="143"/>
    </location>
</feature>
<keyword evidence="2" id="KW-0645">Protease</keyword>
<dbReference type="Gene3D" id="3.90.1720.10">
    <property type="entry name" value="endopeptidase domain like (from Nostoc punctiforme)"/>
    <property type="match status" value="1"/>
</dbReference>
<comment type="similarity">
    <text evidence="1">Belongs to the peptidase C40 family.</text>
</comment>
<dbReference type="GO" id="GO:0006508">
    <property type="term" value="P:proteolysis"/>
    <property type="evidence" value="ECO:0007669"/>
    <property type="project" value="UniProtKB-KW"/>
</dbReference>
<name>A0A3P3DUJ3_9RHOB</name>
<dbReference type="RefSeq" id="WP_124963760.1">
    <property type="nucleotide sequence ID" value="NZ_RRAZ01000004.1"/>
</dbReference>
<reference evidence="6 7" key="1">
    <citation type="submission" date="2018-11" db="EMBL/GenBank/DDBJ databases">
        <title>Gemmobacter sp. nov., YIM 102744-1 draft genome.</title>
        <authorList>
            <person name="Li G."/>
            <person name="Jiang Y."/>
        </authorList>
    </citation>
    <scope>NUCLEOTIDE SEQUENCE [LARGE SCALE GENOMIC DNA]</scope>
    <source>
        <strain evidence="6 7">YIM 102744-1</strain>
    </source>
</reference>
<comment type="caution">
    <text evidence="6">The sequence shown here is derived from an EMBL/GenBank/DDBJ whole genome shotgun (WGS) entry which is preliminary data.</text>
</comment>
<evidence type="ECO:0000256" key="4">
    <source>
        <dbReference type="ARBA" id="ARBA00022807"/>
    </source>
</evidence>
<evidence type="ECO:0000259" key="5">
    <source>
        <dbReference type="PROSITE" id="PS51935"/>
    </source>
</evidence>
<evidence type="ECO:0000256" key="1">
    <source>
        <dbReference type="ARBA" id="ARBA00007074"/>
    </source>
</evidence>
<evidence type="ECO:0000313" key="7">
    <source>
        <dbReference type="Proteomes" id="UP000282125"/>
    </source>
</evidence>
<dbReference type="Proteomes" id="UP000282125">
    <property type="component" value="Unassembled WGS sequence"/>
</dbReference>
<evidence type="ECO:0000256" key="2">
    <source>
        <dbReference type="ARBA" id="ARBA00022670"/>
    </source>
</evidence>
<proteinExistence type="inferred from homology"/>
<accession>A0A3P3DUJ3</accession>
<dbReference type="GO" id="GO:0008234">
    <property type="term" value="F:cysteine-type peptidase activity"/>
    <property type="evidence" value="ECO:0007669"/>
    <property type="project" value="UniProtKB-KW"/>
</dbReference>
<dbReference type="SUPFAM" id="SSF54001">
    <property type="entry name" value="Cysteine proteinases"/>
    <property type="match status" value="1"/>
</dbReference>
<dbReference type="InterPro" id="IPR000064">
    <property type="entry name" value="NLP_P60_dom"/>
</dbReference>
<dbReference type="OrthoDB" id="6058745at2"/>
<dbReference type="AlphaFoldDB" id="A0A3P3DUJ3"/>
<sequence>MSGAAVVAEARLWLGTPYLHQASKRGVGCDCLGLLRGVWRGLRGAEPCVVPRYSADWAEAARREVLMAAAEAYLTPLPPEAPPEPGEVLLFRMFDGAIAKHLGFRGRTGAAGSFIHAYSGHGVVESALTPPWARRIVGRYRLI</sequence>
<protein>
    <submittedName>
        <fullName evidence="6">Peptidase</fullName>
    </submittedName>
</protein>
<gene>
    <name evidence="6" type="ORF">EG244_03715</name>
</gene>
<evidence type="ECO:0000256" key="3">
    <source>
        <dbReference type="ARBA" id="ARBA00022801"/>
    </source>
</evidence>
<dbReference type="EMBL" id="RRAZ01000004">
    <property type="protein sequence ID" value="RRH77406.1"/>
    <property type="molecule type" value="Genomic_DNA"/>
</dbReference>